<comment type="caution">
    <text evidence="2">The sequence shown here is derived from an EMBL/GenBank/DDBJ whole genome shotgun (WGS) entry which is preliminary data.</text>
</comment>
<keyword evidence="3" id="KW-1185">Reference proteome</keyword>
<sequence length="640" mass="70692">MARQTRHSLKRKAEENAAETAETAATSQSVPFNTKFGQASEVISRYFGFRGVPRRFTKPSSDNGSSSSLHSCPASSEDEYEDEEDIANIPPKPASPRREGPDSSSLATERLTLTPEAKQKDAHLPPTPKKRRTVISEAGTPPTSESHHYSPLLRSEDAGNETESIELSPQSPTRRLSLSLRPIDRLSTYQQPQTKSSAILHTQSLTRSQSPISTGGTQALESKTVRRAHSAPHDRDKASPTPMLELTRSDSLDETDDQTPNVDQPFADDLLHDQTLLQNDTPASEYRGPTQNDPDSRDPSPPPSSRADSPLEPLNMVEYPPLQHSPSSSALESINTPPLPTTELRFEPRTSPASESHTEDLEPSRATTSSKQTEETPTEDESNVKVSARAPRTRHGVTKKRTLFPGSKEEREVLVALYTQENGDIQTIRSALQHLSGDRFTRGRRETERLLRILGQAENDGEVTLRGEHRRRARELKRRDAQLGSQTEEHHSGSQSHDERPSSVHVESNAEGTPSATGFLAEDDIQGPDEPIDAVKDVDMNTNTTSQQKETSNIQVAEDAEHTEDIIYVFGGLRPSRSPGATVKQTAVERPRKSKAVRTNNTTGCRAFHSCVRCRVGLLDEIVEDDMVEEMTVEPVESEK</sequence>
<feature type="region of interest" description="Disordered" evidence="1">
    <location>
        <begin position="49"/>
        <end position="397"/>
    </location>
</feature>
<feature type="compositionally biased region" description="Low complexity" evidence="1">
    <location>
        <begin position="60"/>
        <end position="75"/>
    </location>
</feature>
<feature type="compositionally biased region" description="Basic residues" evidence="1">
    <location>
        <begin position="1"/>
        <end position="10"/>
    </location>
</feature>
<feature type="region of interest" description="Disordered" evidence="1">
    <location>
        <begin position="1"/>
        <end position="37"/>
    </location>
</feature>
<feature type="compositionally biased region" description="Polar residues" evidence="1">
    <location>
        <begin position="27"/>
        <end position="37"/>
    </location>
</feature>
<protein>
    <submittedName>
        <fullName evidence="2">Uncharacterized protein</fullName>
    </submittedName>
</protein>
<feature type="compositionally biased region" description="Basic and acidic residues" evidence="1">
    <location>
        <begin position="477"/>
        <end position="502"/>
    </location>
</feature>
<feature type="compositionally biased region" description="Acidic residues" evidence="1">
    <location>
        <begin position="76"/>
        <end position="86"/>
    </location>
</feature>
<feature type="region of interest" description="Disordered" evidence="1">
    <location>
        <begin position="464"/>
        <end position="536"/>
    </location>
</feature>
<gene>
    <name evidence="2" type="ORF">QBC40DRAFT_262933</name>
</gene>
<reference evidence="2" key="2">
    <citation type="submission" date="2023-05" db="EMBL/GenBank/DDBJ databases">
        <authorList>
            <consortium name="Lawrence Berkeley National Laboratory"/>
            <person name="Steindorff A."/>
            <person name="Hensen N."/>
            <person name="Bonometti L."/>
            <person name="Westerberg I."/>
            <person name="Brannstrom I.O."/>
            <person name="Guillou S."/>
            <person name="Cros-Aarteil S."/>
            <person name="Calhoun S."/>
            <person name="Haridas S."/>
            <person name="Kuo A."/>
            <person name="Mondo S."/>
            <person name="Pangilinan J."/>
            <person name="Riley R."/>
            <person name="Labutti K."/>
            <person name="Andreopoulos B."/>
            <person name="Lipzen A."/>
            <person name="Chen C."/>
            <person name="Yanf M."/>
            <person name="Daum C."/>
            <person name="Ng V."/>
            <person name="Clum A."/>
            <person name="Ohm R."/>
            <person name="Martin F."/>
            <person name="Silar P."/>
            <person name="Natvig D."/>
            <person name="Lalanne C."/>
            <person name="Gautier V."/>
            <person name="Ament-Velasquez S.L."/>
            <person name="Kruys A."/>
            <person name="Hutchinson M.I."/>
            <person name="Powell A.J."/>
            <person name="Barry K."/>
            <person name="Miller A.N."/>
            <person name="Grigoriev I.V."/>
            <person name="Debuchy R."/>
            <person name="Gladieux P."/>
            <person name="Thoren M.H."/>
            <person name="Johannesson H."/>
        </authorList>
    </citation>
    <scope>NUCLEOTIDE SEQUENCE</scope>
    <source>
        <strain evidence="2">CBS 315.58</strain>
    </source>
</reference>
<proteinExistence type="predicted"/>
<feature type="compositionally biased region" description="Polar residues" evidence="1">
    <location>
        <begin position="165"/>
        <end position="176"/>
    </location>
</feature>
<feature type="compositionally biased region" description="Polar residues" evidence="1">
    <location>
        <begin position="187"/>
        <end position="221"/>
    </location>
</feature>
<dbReference type="AlphaFoldDB" id="A0AAN6XNQ5"/>
<feature type="compositionally biased region" description="Polar residues" evidence="1">
    <location>
        <begin position="324"/>
        <end position="336"/>
    </location>
</feature>
<dbReference type="EMBL" id="MU863893">
    <property type="protein sequence ID" value="KAK4202951.1"/>
    <property type="molecule type" value="Genomic_DNA"/>
</dbReference>
<name>A0AAN6XNQ5_9PEZI</name>
<evidence type="ECO:0000256" key="1">
    <source>
        <dbReference type="SAM" id="MobiDB-lite"/>
    </source>
</evidence>
<evidence type="ECO:0000313" key="2">
    <source>
        <dbReference type="EMBL" id="KAK4202951.1"/>
    </source>
</evidence>
<dbReference type="Proteomes" id="UP001303160">
    <property type="component" value="Unassembled WGS sequence"/>
</dbReference>
<reference evidence="2" key="1">
    <citation type="journal article" date="2023" name="Mol. Phylogenet. Evol.">
        <title>Genome-scale phylogeny and comparative genomics of the fungal order Sordariales.</title>
        <authorList>
            <person name="Hensen N."/>
            <person name="Bonometti L."/>
            <person name="Westerberg I."/>
            <person name="Brannstrom I.O."/>
            <person name="Guillou S."/>
            <person name="Cros-Aarteil S."/>
            <person name="Calhoun S."/>
            <person name="Haridas S."/>
            <person name="Kuo A."/>
            <person name="Mondo S."/>
            <person name="Pangilinan J."/>
            <person name="Riley R."/>
            <person name="LaButti K."/>
            <person name="Andreopoulos B."/>
            <person name="Lipzen A."/>
            <person name="Chen C."/>
            <person name="Yan M."/>
            <person name="Daum C."/>
            <person name="Ng V."/>
            <person name="Clum A."/>
            <person name="Steindorff A."/>
            <person name="Ohm R.A."/>
            <person name="Martin F."/>
            <person name="Silar P."/>
            <person name="Natvig D.O."/>
            <person name="Lalanne C."/>
            <person name="Gautier V."/>
            <person name="Ament-Velasquez S.L."/>
            <person name="Kruys A."/>
            <person name="Hutchinson M.I."/>
            <person name="Powell A.J."/>
            <person name="Barry K."/>
            <person name="Miller A.N."/>
            <person name="Grigoriev I.V."/>
            <person name="Debuchy R."/>
            <person name="Gladieux P."/>
            <person name="Hiltunen Thoren M."/>
            <person name="Johannesson H."/>
        </authorList>
    </citation>
    <scope>NUCLEOTIDE SEQUENCE</scope>
    <source>
        <strain evidence="2">CBS 315.58</strain>
    </source>
</reference>
<organism evidence="2 3">
    <name type="scientific">Triangularia verruculosa</name>
    <dbReference type="NCBI Taxonomy" id="2587418"/>
    <lineage>
        <taxon>Eukaryota</taxon>
        <taxon>Fungi</taxon>
        <taxon>Dikarya</taxon>
        <taxon>Ascomycota</taxon>
        <taxon>Pezizomycotina</taxon>
        <taxon>Sordariomycetes</taxon>
        <taxon>Sordariomycetidae</taxon>
        <taxon>Sordariales</taxon>
        <taxon>Podosporaceae</taxon>
        <taxon>Triangularia</taxon>
    </lineage>
</organism>
<evidence type="ECO:0000313" key="3">
    <source>
        <dbReference type="Proteomes" id="UP001303160"/>
    </source>
</evidence>
<accession>A0AAN6XNQ5</accession>
<feature type="compositionally biased region" description="Acidic residues" evidence="1">
    <location>
        <begin position="521"/>
        <end position="532"/>
    </location>
</feature>